<keyword evidence="4" id="KW-1185">Reference proteome</keyword>
<organism evidence="3 4">
    <name type="scientific">Umezawaea tangerina</name>
    <dbReference type="NCBI Taxonomy" id="84725"/>
    <lineage>
        <taxon>Bacteria</taxon>
        <taxon>Bacillati</taxon>
        <taxon>Actinomycetota</taxon>
        <taxon>Actinomycetes</taxon>
        <taxon>Pseudonocardiales</taxon>
        <taxon>Pseudonocardiaceae</taxon>
        <taxon>Umezawaea</taxon>
    </lineage>
</organism>
<gene>
    <name evidence="3" type="ORF">CLV43_101425</name>
</gene>
<dbReference type="Pfam" id="PF00326">
    <property type="entry name" value="Peptidase_S9"/>
    <property type="match status" value="1"/>
</dbReference>
<dbReference type="InterPro" id="IPR029058">
    <property type="entry name" value="AB_hydrolase_fold"/>
</dbReference>
<dbReference type="SUPFAM" id="SSF69304">
    <property type="entry name" value="Tricorn protease N-terminal domain"/>
    <property type="match status" value="1"/>
</dbReference>
<dbReference type="GO" id="GO:0004252">
    <property type="term" value="F:serine-type endopeptidase activity"/>
    <property type="evidence" value="ECO:0007669"/>
    <property type="project" value="TreeGrafter"/>
</dbReference>
<dbReference type="SUPFAM" id="SSF53474">
    <property type="entry name" value="alpha/beta-Hydrolases"/>
    <property type="match status" value="1"/>
</dbReference>
<evidence type="ECO:0000313" key="3">
    <source>
        <dbReference type="EMBL" id="PRY46155.1"/>
    </source>
</evidence>
<keyword evidence="3" id="KW-0031">Aminopeptidase</keyword>
<dbReference type="AlphaFoldDB" id="A0A2T0TKJ4"/>
<dbReference type="Gene3D" id="3.40.50.1820">
    <property type="entry name" value="alpha/beta hydrolase"/>
    <property type="match status" value="1"/>
</dbReference>
<dbReference type="Proteomes" id="UP000239494">
    <property type="component" value="Unassembled WGS sequence"/>
</dbReference>
<dbReference type="Gene3D" id="2.120.10.30">
    <property type="entry name" value="TolB, C-terminal domain"/>
    <property type="match status" value="1"/>
</dbReference>
<evidence type="ECO:0000256" key="1">
    <source>
        <dbReference type="ARBA" id="ARBA00022801"/>
    </source>
</evidence>
<evidence type="ECO:0000259" key="2">
    <source>
        <dbReference type="Pfam" id="PF00326"/>
    </source>
</evidence>
<name>A0A2T0TKJ4_9PSEU</name>
<feature type="domain" description="Peptidase S9 prolyl oligopeptidase catalytic" evidence="2">
    <location>
        <begin position="402"/>
        <end position="609"/>
    </location>
</feature>
<sequence>MTTHPAAVVPNPLFTDPETEARWRARFTAPRMSAPSWAENAPDRNLYLSNADGVWEVYAWDRADDFHRKVTDRPNGTSHYRISPDGESIWWFADHDGDEFGLWVNEPFAADGRDAWTAVEGVPAGYSAGLEIGEDVTAVGVSTDDGTSVWLSRKGGAAEVVYSHENDGGLDALSKDETLLVISHSEHGDSRHPALRVLSVETGAAVAEKWDGEGKGLGTIAFSPVVGDNRVLVLHERRGREELLLWDVEADTESEIVVDLPGEIVADWYPDATALLLVHTFEARNTLYRYHLMTGELSQLDTPHGTIGAAAVRPDGTVEYSWSSAAHPPVIRALAADGAERVLLEAEGAKAPGSQDVADVFVDGPGGRVHALVARPAGAPDGPLPTVFSLHGGPQSADEDRFSGYRAVWLDAGFAVVHVNYRGSTGYGSAWRDAIEGRPGLTELADVAAVHDWAVESGFANPAKCVVNGASWGGYLSLLALGTQPERWAVGTSMIPVADYLAAYEDEMEPLRAFDRALFGGSPEELPDLYRECSPLTYVDAVRAPVLVLAGENDPRCPIRQIDNYLDRLAENGSVYEVYRWNAGHGSLVIDESLKQTAAEVAFALRHLGE</sequence>
<keyword evidence="1" id="KW-0378">Hydrolase</keyword>
<dbReference type="GO" id="GO:0006508">
    <property type="term" value="P:proteolysis"/>
    <property type="evidence" value="ECO:0007669"/>
    <property type="project" value="InterPro"/>
</dbReference>
<dbReference type="InterPro" id="IPR011042">
    <property type="entry name" value="6-blade_b-propeller_TolB-like"/>
</dbReference>
<evidence type="ECO:0000313" key="4">
    <source>
        <dbReference type="Proteomes" id="UP000239494"/>
    </source>
</evidence>
<dbReference type="PANTHER" id="PTHR42776:SF27">
    <property type="entry name" value="DIPEPTIDYL PEPTIDASE FAMILY MEMBER 6"/>
    <property type="match status" value="1"/>
</dbReference>
<keyword evidence="3" id="KW-0645">Protease</keyword>
<reference evidence="3 4" key="1">
    <citation type="submission" date="2018-03" db="EMBL/GenBank/DDBJ databases">
        <title>Genomic Encyclopedia of Archaeal and Bacterial Type Strains, Phase II (KMG-II): from individual species to whole genera.</title>
        <authorList>
            <person name="Goeker M."/>
        </authorList>
    </citation>
    <scope>NUCLEOTIDE SEQUENCE [LARGE SCALE GENOMIC DNA]</scope>
    <source>
        <strain evidence="3 4">DSM 44720</strain>
    </source>
</reference>
<accession>A0A2T0TKJ4</accession>
<dbReference type="GO" id="GO:0004177">
    <property type="term" value="F:aminopeptidase activity"/>
    <property type="evidence" value="ECO:0007669"/>
    <property type="project" value="UniProtKB-KW"/>
</dbReference>
<dbReference type="RefSeq" id="WP_245886069.1">
    <property type="nucleotide sequence ID" value="NZ_PVTF01000001.1"/>
</dbReference>
<dbReference type="InterPro" id="IPR001375">
    <property type="entry name" value="Peptidase_S9_cat"/>
</dbReference>
<protein>
    <submittedName>
        <fullName evidence="3">Dipeptidyl aminopeptidase/acylaminoacyl peptidase</fullName>
    </submittedName>
</protein>
<comment type="caution">
    <text evidence="3">The sequence shown here is derived from an EMBL/GenBank/DDBJ whole genome shotgun (WGS) entry which is preliminary data.</text>
</comment>
<dbReference type="PANTHER" id="PTHR42776">
    <property type="entry name" value="SERINE PEPTIDASE S9 FAMILY MEMBER"/>
    <property type="match status" value="1"/>
</dbReference>
<proteinExistence type="predicted"/>
<dbReference type="EMBL" id="PVTF01000001">
    <property type="protein sequence ID" value="PRY46155.1"/>
    <property type="molecule type" value="Genomic_DNA"/>
</dbReference>